<dbReference type="InterPro" id="IPR017972">
    <property type="entry name" value="Cyt_P450_CS"/>
</dbReference>
<dbReference type="EMBL" id="CP163439">
    <property type="protein sequence ID" value="XDQ38715.1"/>
    <property type="molecule type" value="Genomic_DNA"/>
</dbReference>
<evidence type="ECO:0000256" key="1">
    <source>
        <dbReference type="ARBA" id="ARBA00010617"/>
    </source>
</evidence>
<evidence type="ECO:0000256" key="3">
    <source>
        <dbReference type="ARBA" id="ARBA00022723"/>
    </source>
</evidence>
<dbReference type="InterPro" id="IPR016162">
    <property type="entry name" value="Ald_DH_N"/>
</dbReference>
<dbReference type="Gene3D" id="1.10.630.10">
    <property type="entry name" value="Cytochrome P450"/>
    <property type="match status" value="1"/>
</dbReference>
<sequence length="1012" mass="110434">MVTCQEPQTPAADTPAADTPAPDTPAADRTEDFPSFGPLIGGATVPGPTEWVYALRASALIDDPIGATCYRNALNAGRMGPDAHPETILGRCAVAGPDLMQTALRTARHAADEWGASPRARRAAVAEAFRARLLEHADTLTHLLVEEGHPVRLARMEVANLVTFFAPETTDWCLRQLETRHSAGGRTVSLRRVPDGVVCVQPPQNTPALSVGAAFQSVLAGNALVVRLSRQAPIAAMYLLERIAVPALAEAGAPPGVLSALCTDPAQALDAWLDSPLVDDVLYFGDSIRGEQIEKACLVAGKKPILELGGNDMVLVWRDAPLDRAVDALLESYHGSGQICCAPNIALVHPEIADRLTDRLAERVGALRPGFPDDPEVVLAATPNTAGYDAALADARRAGARVLTGGRHLDVGGRESDVAAFAEPALIRIDGLTRARELRSVRHETFFPMLTVVVPEPAGDDELLAETVSFVAAGAYGLRNSLWAQDPQVIDRFVRDVRSCGQIRVNDSHLAGVPYLSNHGGPGLSGDRSGELNYPMLRTSRLQGVSVAQSPPAPSDGVAPYVPARRRPRVEAVREYPPGWPPEELPGGLPAPFTEAFQHDPYPTLHWLREHRPVSRIMSPDGPGWLLTRYDDVRRAHTDPRVSCDSKRLTAGRMWLRHWPSELRERLFTHLLDSDDPRHGELRAIMRPFFTPARQEQWRSRVQRVVDTRIDQIVDRGRADLMAAVAYPLGGNVLFSVLGATPPRMNHLRAMIWRTAEWNNDVPYVAALAHEIDGFVRKAVAEKRRAPGDDLISLLVRARDEDGLIGEDELHGQVMMMLVAGQDPSINSVGNSLHALLTHPGRLAELRGEPALLETAIGELLRYESPLPFTSWRGTLEAVEFGEVTVPANESLFLCLGAANRDPARFPDPDLLDLRRPTPGHLAFGHGAHYCLGAHIGRMTAEAAVAAVLRRLPGMRLDGTPRWRPSMFERGLSVLPVAWDVPCKTRKTQKTQKVQKTQKLRKQQQPRKGAAR</sequence>
<keyword evidence="5" id="KW-0408">Iron</keyword>
<organism evidence="9">
    <name type="scientific">Streptomyces sp. R28</name>
    <dbReference type="NCBI Taxonomy" id="3238628"/>
    <lineage>
        <taxon>Bacteria</taxon>
        <taxon>Bacillati</taxon>
        <taxon>Actinomycetota</taxon>
        <taxon>Actinomycetes</taxon>
        <taxon>Kitasatosporales</taxon>
        <taxon>Streptomycetaceae</taxon>
        <taxon>Streptomyces</taxon>
    </lineage>
</organism>
<dbReference type="GO" id="GO:0016705">
    <property type="term" value="F:oxidoreductase activity, acting on paired donors, with incorporation or reduction of molecular oxygen"/>
    <property type="evidence" value="ECO:0007669"/>
    <property type="project" value="InterPro"/>
</dbReference>
<gene>
    <name evidence="9" type="ORF">AB5J49_38155</name>
</gene>
<protein>
    <submittedName>
        <fullName evidence="9">Aldehyde dehydrogenase family protein</fullName>
    </submittedName>
</protein>
<keyword evidence="6" id="KW-0503">Monooxygenase</keyword>
<evidence type="ECO:0000256" key="7">
    <source>
        <dbReference type="SAM" id="MobiDB-lite"/>
    </source>
</evidence>
<name>A0AB39Q615_9ACTN</name>
<dbReference type="FunFam" id="1.10.630.10:FF:000018">
    <property type="entry name" value="Cytochrome P450 monooxygenase"/>
    <property type="match status" value="1"/>
</dbReference>
<reference evidence="9" key="1">
    <citation type="submission" date="2024-07" db="EMBL/GenBank/DDBJ databases">
        <authorList>
            <person name="Yu S.T."/>
        </authorList>
    </citation>
    <scope>NUCLEOTIDE SEQUENCE</scope>
    <source>
        <strain evidence="9">R28</strain>
    </source>
</reference>
<dbReference type="AlphaFoldDB" id="A0AB39Q615"/>
<dbReference type="SUPFAM" id="SSF48264">
    <property type="entry name" value="Cytochrome P450"/>
    <property type="match status" value="1"/>
</dbReference>
<proteinExistence type="inferred from homology"/>
<dbReference type="InterPro" id="IPR036396">
    <property type="entry name" value="Cyt_P450_sf"/>
</dbReference>
<dbReference type="GO" id="GO:0016620">
    <property type="term" value="F:oxidoreductase activity, acting on the aldehyde or oxo group of donors, NAD or NADP as acceptor"/>
    <property type="evidence" value="ECO:0007669"/>
    <property type="project" value="InterPro"/>
</dbReference>
<dbReference type="Pfam" id="PF00171">
    <property type="entry name" value="Aldedh"/>
    <property type="match status" value="1"/>
</dbReference>
<dbReference type="Pfam" id="PF00067">
    <property type="entry name" value="p450"/>
    <property type="match status" value="1"/>
</dbReference>
<accession>A0AB39Q615</accession>
<keyword evidence="3" id="KW-0479">Metal-binding</keyword>
<dbReference type="GO" id="GO:0020037">
    <property type="term" value="F:heme binding"/>
    <property type="evidence" value="ECO:0007669"/>
    <property type="project" value="InterPro"/>
</dbReference>
<keyword evidence="4" id="KW-0560">Oxidoreductase</keyword>
<dbReference type="RefSeq" id="WP_369173419.1">
    <property type="nucleotide sequence ID" value="NZ_CP163439.1"/>
</dbReference>
<evidence type="ECO:0000256" key="4">
    <source>
        <dbReference type="ARBA" id="ARBA00023002"/>
    </source>
</evidence>
<dbReference type="Gene3D" id="3.40.605.10">
    <property type="entry name" value="Aldehyde Dehydrogenase, Chain A, domain 1"/>
    <property type="match status" value="1"/>
</dbReference>
<evidence type="ECO:0000256" key="5">
    <source>
        <dbReference type="ARBA" id="ARBA00023004"/>
    </source>
</evidence>
<dbReference type="SUPFAM" id="SSF53720">
    <property type="entry name" value="ALDH-like"/>
    <property type="match status" value="1"/>
</dbReference>
<feature type="region of interest" description="Disordered" evidence="7">
    <location>
        <begin position="1"/>
        <end position="41"/>
    </location>
</feature>
<feature type="region of interest" description="Disordered" evidence="7">
    <location>
        <begin position="986"/>
        <end position="1012"/>
    </location>
</feature>
<dbReference type="PANTHER" id="PTHR46696:SF1">
    <property type="entry name" value="CYTOCHROME P450 YJIB-RELATED"/>
    <property type="match status" value="1"/>
</dbReference>
<keyword evidence="2" id="KW-0349">Heme</keyword>
<evidence type="ECO:0000313" key="9">
    <source>
        <dbReference type="EMBL" id="XDQ38715.1"/>
    </source>
</evidence>
<evidence type="ECO:0000256" key="2">
    <source>
        <dbReference type="ARBA" id="ARBA00022617"/>
    </source>
</evidence>
<evidence type="ECO:0000256" key="6">
    <source>
        <dbReference type="ARBA" id="ARBA00023033"/>
    </source>
</evidence>
<dbReference type="Gene3D" id="3.40.309.10">
    <property type="entry name" value="Aldehyde Dehydrogenase, Chain A, domain 2"/>
    <property type="match status" value="1"/>
</dbReference>
<dbReference type="PROSITE" id="PS00086">
    <property type="entry name" value="CYTOCHROME_P450"/>
    <property type="match status" value="1"/>
</dbReference>
<dbReference type="PANTHER" id="PTHR46696">
    <property type="entry name" value="P450, PUTATIVE (EUROFUNG)-RELATED"/>
    <property type="match status" value="1"/>
</dbReference>
<comment type="similarity">
    <text evidence="1">Belongs to the cytochrome P450 family.</text>
</comment>
<dbReference type="PRINTS" id="PR00359">
    <property type="entry name" value="BP450"/>
</dbReference>
<dbReference type="InterPro" id="IPR001128">
    <property type="entry name" value="Cyt_P450"/>
</dbReference>
<dbReference type="InterPro" id="IPR016161">
    <property type="entry name" value="Ald_DH/histidinol_DH"/>
</dbReference>
<dbReference type="GO" id="GO:0005506">
    <property type="term" value="F:iron ion binding"/>
    <property type="evidence" value="ECO:0007669"/>
    <property type="project" value="InterPro"/>
</dbReference>
<dbReference type="CDD" id="cd11029">
    <property type="entry name" value="CYP107-like"/>
    <property type="match status" value="1"/>
</dbReference>
<feature type="compositionally biased region" description="Low complexity" evidence="7">
    <location>
        <begin position="9"/>
        <end position="25"/>
    </location>
</feature>
<dbReference type="GO" id="GO:0004497">
    <property type="term" value="F:monooxygenase activity"/>
    <property type="evidence" value="ECO:0007669"/>
    <property type="project" value="UniProtKB-KW"/>
</dbReference>
<feature type="compositionally biased region" description="Basic residues" evidence="7">
    <location>
        <begin position="996"/>
        <end position="1012"/>
    </location>
</feature>
<feature type="domain" description="Aldehyde dehydrogenase" evidence="8">
    <location>
        <begin position="86"/>
        <end position="526"/>
    </location>
</feature>
<dbReference type="InterPro" id="IPR015590">
    <property type="entry name" value="Aldehyde_DH_dom"/>
</dbReference>
<dbReference type="InterPro" id="IPR002397">
    <property type="entry name" value="Cyt_P450_B"/>
</dbReference>
<dbReference type="InterPro" id="IPR016163">
    <property type="entry name" value="Ald_DH_C"/>
</dbReference>
<evidence type="ECO:0000259" key="8">
    <source>
        <dbReference type="Pfam" id="PF00171"/>
    </source>
</evidence>